<feature type="domain" description="ABC transporter" evidence="4">
    <location>
        <begin position="7"/>
        <end position="235"/>
    </location>
</feature>
<keyword evidence="6" id="KW-1185">Reference proteome</keyword>
<dbReference type="InterPro" id="IPR003439">
    <property type="entry name" value="ABC_transporter-like_ATP-bd"/>
</dbReference>
<sequence length="303" mass="33981">MEQPDCLQVNNLTFSVGDKMLLNGLSFEVVSGKKVALLGLNGAGKSCLIRTLTGEFKAEKGEISFQSLRPTEKAFKDKLGYQASGMLALPNLSCREYLTFCCSLKSSLSGDNQHHYIELVSEQWNLTENMDIPLTKLSQGNLQKLFVAQAFLGNPEYIILDEPSQALDPIEQQRFIDNLNKLSYFRLCLFSSHHVNEAVRAADSVMMLHHGRLIAILDLHSSDEFWLVTKLSEAEILELFSEDSNISVYPQSIKNLVKFEQIDIAQWQLLVKRLSDVDPSMVELGCGENALMPMFALLANEDI</sequence>
<dbReference type="RefSeq" id="WP_142892443.1">
    <property type="nucleotide sequence ID" value="NZ_ML660161.1"/>
</dbReference>
<dbReference type="Gene3D" id="3.40.50.300">
    <property type="entry name" value="P-loop containing nucleotide triphosphate hydrolases"/>
    <property type="match status" value="1"/>
</dbReference>
<dbReference type="GO" id="GO:0005524">
    <property type="term" value="F:ATP binding"/>
    <property type="evidence" value="ECO:0007669"/>
    <property type="project" value="UniProtKB-KW"/>
</dbReference>
<dbReference type="GO" id="GO:0016887">
    <property type="term" value="F:ATP hydrolysis activity"/>
    <property type="evidence" value="ECO:0007669"/>
    <property type="project" value="InterPro"/>
</dbReference>
<dbReference type="EMBL" id="VIKS01000003">
    <property type="protein sequence ID" value="TQV88958.1"/>
    <property type="molecule type" value="Genomic_DNA"/>
</dbReference>
<comment type="caution">
    <text evidence="5">The sequence shown here is derived from an EMBL/GenBank/DDBJ whole genome shotgun (WGS) entry which is preliminary data.</text>
</comment>
<evidence type="ECO:0000259" key="4">
    <source>
        <dbReference type="PROSITE" id="PS50893"/>
    </source>
</evidence>
<evidence type="ECO:0000256" key="2">
    <source>
        <dbReference type="ARBA" id="ARBA00022741"/>
    </source>
</evidence>
<dbReference type="Pfam" id="PF00005">
    <property type="entry name" value="ABC_tran"/>
    <property type="match status" value="1"/>
</dbReference>
<evidence type="ECO:0000313" key="5">
    <source>
        <dbReference type="EMBL" id="TQV88958.1"/>
    </source>
</evidence>
<dbReference type="PANTHER" id="PTHR42939:SF1">
    <property type="entry name" value="ABC TRANSPORTER ATP-BINDING PROTEIN ALBC-RELATED"/>
    <property type="match status" value="1"/>
</dbReference>
<dbReference type="PROSITE" id="PS50893">
    <property type="entry name" value="ABC_TRANSPORTER_2"/>
    <property type="match status" value="1"/>
</dbReference>
<dbReference type="Proteomes" id="UP000315439">
    <property type="component" value="Unassembled WGS sequence"/>
</dbReference>
<dbReference type="AlphaFoldDB" id="A0A545UHM6"/>
<dbReference type="OrthoDB" id="9802264at2"/>
<keyword evidence="1" id="KW-0813">Transport</keyword>
<dbReference type="InterPro" id="IPR017871">
    <property type="entry name" value="ABC_transporter-like_CS"/>
</dbReference>
<dbReference type="InterPro" id="IPR027417">
    <property type="entry name" value="P-loop_NTPase"/>
</dbReference>
<dbReference type="PANTHER" id="PTHR42939">
    <property type="entry name" value="ABC TRANSPORTER ATP-BINDING PROTEIN ALBC-RELATED"/>
    <property type="match status" value="1"/>
</dbReference>
<dbReference type="InterPro" id="IPR051782">
    <property type="entry name" value="ABC_Transporter_VariousFunc"/>
</dbReference>
<accession>A0A545UHM6</accession>
<proteinExistence type="predicted"/>
<dbReference type="SUPFAM" id="SSF52540">
    <property type="entry name" value="P-loop containing nucleoside triphosphate hydrolases"/>
    <property type="match status" value="1"/>
</dbReference>
<evidence type="ECO:0000256" key="3">
    <source>
        <dbReference type="ARBA" id="ARBA00022840"/>
    </source>
</evidence>
<name>A0A545UHM6_9GAMM</name>
<dbReference type="InterPro" id="IPR003593">
    <property type="entry name" value="AAA+_ATPase"/>
</dbReference>
<keyword evidence="2" id="KW-0547">Nucleotide-binding</keyword>
<gene>
    <name evidence="5" type="ORF">FLL46_05350</name>
</gene>
<dbReference type="SMART" id="SM00382">
    <property type="entry name" value="AAA"/>
    <property type="match status" value="1"/>
</dbReference>
<dbReference type="CDD" id="cd03230">
    <property type="entry name" value="ABC_DR_subfamily_A"/>
    <property type="match status" value="1"/>
</dbReference>
<evidence type="ECO:0000256" key="1">
    <source>
        <dbReference type="ARBA" id="ARBA00022448"/>
    </source>
</evidence>
<organism evidence="5 6">
    <name type="scientific">Aliikangiella coralliicola</name>
    <dbReference type="NCBI Taxonomy" id="2592383"/>
    <lineage>
        <taxon>Bacteria</taxon>
        <taxon>Pseudomonadati</taxon>
        <taxon>Pseudomonadota</taxon>
        <taxon>Gammaproteobacteria</taxon>
        <taxon>Oceanospirillales</taxon>
        <taxon>Pleioneaceae</taxon>
        <taxon>Aliikangiella</taxon>
    </lineage>
</organism>
<dbReference type="PROSITE" id="PS00211">
    <property type="entry name" value="ABC_TRANSPORTER_1"/>
    <property type="match status" value="1"/>
</dbReference>
<protein>
    <submittedName>
        <fullName evidence="5">ABC transporter ATP-binding protein</fullName>
    </submittedName>
</protein>
<reference evidence="5 6" key="1">
    <citation type="submission" date="2019-07" db="EMBL/GenBank/DDBJ databases">
        <title>Draft genome for Aliikangiella sp. M105.</title>
        <authorList>
            <person name="Wang G."/>
        </authorList>
    </citation>
    <scope>NUCLEOTIDE SEQUENCE [LARGE SCALE GENOMIC DNA]</scope>
    <source>
        <strain evidence="5 6">M105</strain>
    </source>
</reference>
<keyword evidence="3 5" id="KW-0067">ATP-binding</keyword>
<evidence type="ECO:0000313" key="6">
    <source>
        <dbReference type="Proteomes" id="UP000315439"/>
    </source>
</evidence>